<sequence>MAVELELQSLIAANSGAILGIRFLASEYRTGRHRAGWIRWGWKESGTPVIVEYQRLQKFASVRVLLHKKVVAVNLKLDPKTATQKKGFTRDVTKIGCLGTPLRCRPLTAQAPGENGPALGSPWGVPAA</sequence>
<dbReference type="EMBL" id="JANCPR020000029">
    <property type="protein sequence ID" value="MDJ1135500.1"/>
    <property type="molecule type" value="Genomic_DNA"/>
</dbReference>
<reference evidence="2 3" key="1">
    <citation type="submission" date="2023-05" db="EMBL/GenBank/DDBJ databases">
        <title>Streptantibioticus silvisoli sp. nov., acidotolerant actinomycetes 1 from pine litter.</title>
        <authorList>
            <person name="Swiecimska M."/>
            <person name="Golinska P."/>
            <person name="Sangal V."/>
            <person name="Wachnowicz B."/>
            <person name="Goodfellow M."/>
        </authorList>
    </citation>
    <scope>NUCLEOTIDE SEQUENCE [LARGE SCALE GENOMIC DNA]</scope>
    <source>
        <strain evidence="2 3">DSM 42109</strain>
    </source>
</reference>
<gene>
    <name evidence="2" type="ORF">NMN56_026805</name>
</gene>
<comment type="caution">
    <text evidence="2">The sequence shown here is derived from an EMBL/GenBank/DDBJ whole genome shotgun (WGS) entry which is preliminary data.</text>
</comment>
<protein>
    <submittedName>
        <fullName evidence="2">Uncharacterized protein</fullName>
    </submittedName>
</protein>
<organism evidence="2 3">
    <name type="scientific">Streptomyces iconiensis</name>
    <dbReference type="NCBI Taxonomy" id="1384038"/>
    <lineage>
        <taxon>Bacteria</taxon>
        <taxon>Bacillati</taxon>
        <taxon>Actinomycetota</taxon>
        <taxon>Actinomycetes</taxon>
        <taxon>Kitasatosporales</taxon>
        <taxon>Streptomycetaceae</taxon>
        <taxon>Streptomyces</taxon>
    </lineage>
</organism>
<feature type="region of interest" description="Disordered" evidence="1">
    <location>
        <begin position="109"/>
        <end position="128"/>
    </location>
</feature>
<evidence type="ECO:0000313" key="3">
    <source>
        <dbReference type="Proteomes" id="UP001214441"/>
    </source>
</evidence>
<name>A0ABT7A2D6_9ACTN</name>
<proteinExistence type="predicted"/>
<evidence type="ECO:0000313" key="2">
    <source>
        <dbReference type="EMBL" id="MDJ1135500.1"/>
    </source>
</evidence>
<dbReference type="RefSeq" id="WP_274043226.1">
    <property type="nucleotide sequence ID" value="NZ_JANCPR020000029.1"/>
</dbReference>
<accession>A0ABT7A2D6</accession>
<keyword evidence="3" id="KW-1185">Reference proteome</keyword>
<evidence type="ECO:0000256" key="1">
    <source>
        <dbReference type="SAM" id="MobiDB-lite"/>
    </source>
</evidence>
<dbReference type="Proteomes" id="UP001214441">
    <property type="component" value="Unassembled WGS sequence"/>
</dbReference>